<evidence type="ECO:0000313" key="5">
    <source>
        <dbReference type="EMBL" id="CAB4851526.1"/>
    </source>
</evidence>
<dbReference type="EMBL" id="CAFAAV010000284">
    <property type="protein sequence ID" value="CAB4835061.1"/>
    <property type="molecule type" value="Genomic_DNA"/>
</dbReference>
<dbReference type="PRINTS" id="PR00081">
    <property type="entry name" value="GDHRDH"/>
</dbReference>
<dbReference type="EMBL" id="CAFBMT010000001">
    <property type="protein sequence ID" value="CAB4909374.1"/>
    <property type="molecule type" value="Genomic_DNA"/>
</dbReference>
<evidence type="ECO:0000313" key="3">
    <source>
        <dbReference type="EMBL" id="CAB4704969.1"/>
    </source>
</evidence>
<reference evidence="4" key="1">
    <citation type="submission" date="2020-05" db="EMBL/GenBank/DDBJ databases">
        <authorList>
            <person name="Chiriac C."/>
            <person name="Salcher M."/>
            <person name="Ghai R."/>
            <person name="Kavagutti S V."/>
        </authorList>
    </citation>
    <scope>NUCLEOTIDE SEQUENCE</scope>
</reference>
<evidence type="ECO:0000256" key="1">
    <source>
        <dbReference type="ARBA" id="ARBA00006484"/>
    </source>
</evidence>
<dbReference type="Gene3D" id="3.40.50.720">
    <property type="entry name" value="NAD(P)-binding Rossmann-like Domain"/>
    <property type="match status" value="1"/>
</dbReference>
<gene>
    <name evidence="3" type="ORF">UFOPK2656_00283</name>
    <name evidence="4" type="ORF">UFOPK3099_02653</name>
    <name evidence="5" type="ORF">UFOPK3267_01576</name>
    <name evidence="6" type="ORF">UFOPK3651_00051</name>
    <name evidence="7" type="ORF">UFOPK3931_02762</name>
    <name evidence="2" type="ORF">UFOPK4189_00280</name>
</gene>
<evidence type="ECO:0000313" key="4">
    <source>
        <dbReference type="EMBL" id="CAB4835061.1"/>
    </source>
</evidence>
<organism evidence="4">
    <name type="scientific">freshwater metagenome</name>
    <dbReference type="NCBI Taxonomy" id="449393"/>
    <lineage>
        <taxon>unclassified sequences</taxon>
        <taxon>metagenomes</taxon>
        <taxon>ecological metagenomes</taxon>
    </lineage>
</organism>
<evidence type="ECO:0000313" key="7">
    <source>
        <dbReference type="EMBL" id="CAB5010110.1"/>
    </source>
</evidence>
<dbReference type="PROSITE" id="PS00061">
    <property type="entry name" value="ADH_SHORT"/>
    <property type="match status" value="1"/>
</dbReference>
<protein>
    <submittedName>
        <fullName evidence="4">Unannotated protein</fullName>
    </submittedName>
</protein>
<dbReference type="EMBL" id="CAFBOL010000105">
    <property type="protein sequence ID" value="CAB5010110.1"/>
    <property type="molecule type" value="Genomic_DNA"/>
</dbReference>
<dbReference type="InterPro" id="IPR050259">
    <property type="entry name" value="SDR"/>
</dbReference>
<dbReference type="GO" id="GO:0032787">
    <property type="term" value="P:monocarboxylic acid metabolic process"/>
    <property type="evidence" value="ECO:0007669"/>
    <property type="project" value="UniProtKB-ARBA"/>
</dbReference>
<dbReference type="EMBL" id="CAEZYF010000002">
    <property type="protein sequence ID" value="CAB4704969.1"/>
    <property type="molecule type" value="Genomic_DNA"/>
</dbReference>
<dbReference type="Pfam" id="PF00106">
    <property type="entry name" value="adh_short"/>
    <property type="match status" value="1"/>
</dbReference>
<dbReference type="EMBL" id="CAFBIY010000084">
    <property type="protein sequence ID" value="CAB4851526.1"/>
    <property type="molecule type" value="Genomic_DNA"/>
</dbReference>
<dbReference type="PRINTS" id="PR00080">
    <property type="entry name" value="SDRFAMILY"/>
</dbReference>
<accession>A0A6J7AQ27</accession>
<proteinExistence type="inferred from homology"/>
<dbReference type="EMBL" id="CAESGF010000002">
    <property type="protein sequence ID" value="CAB4362504.1"/>
    <property type="molecule type" value="Genomic_DNA"/>
</dbReference>
<dbReference type="SUPFAM" id="SSF51735">
    <property type="entry name" value="NAD(P)-binding Rossmann-fold domains"/>
    <property type="match status" value="1"/>
</dbReference>
<dbReference type="FunFam" id="3.40.50.720:FF:000084">
    <property type="entry name" value="Short-chain dehydrogenase reductase"/>
    <property type="match status" value="1"/>
</dbReference>
<name>A0A6J7AQ27_9ZZZZ</name>
<evidence type="ECO:0000313" key="2">
    <source>
        <dbReference type="EMBL" id="CAB4362504.1"/>
    </source>
</evidence>
<dbReference type="InterPro" id="IPR036291">
    <property type="entry name" value="NAD(P)-bd_dom_sf"/>
</dbReference>
<dbReference type="InterPro" id="IPR002347">
    <property type="entry name" value="SDR_fam"/>
</dbReference>
<sequence>MDLQLKGKRALVTGSNSGIGKGIARMLAEEGVSVVLHGRNAERLEVVHAEFAAAGHTVAAAQGDLSTDEGAAKVADAAFAAFGGIDILVNNAGGGSEEKAVNWFDVALTEWVATYEKNVLAAARLIHRFAPAMKEQQWGRIVQIGSMAGTIPTSAQPDYGTAKAAMLNMTMSLSKNLKGSGVTVNMVTPGMIMTEGLVDFLTNFAAKRGWEGIDQAAEYVLKGTGQTVLRIGQPEDIAFAVTYLSSPRADFVNGVNMHLDGGGTANIY</sequence>
<comment type="similarity">
    <text evidence="1">Belongs to the short-chain dehydrogenases/reductases (SDR) family.</text>
</comment>
<dbReference type="InterPro" id="IPR020904">
    <property type="entry name" value="Sc_DH/Rdtase_CS"/>
</dbReference>
<dbReference type="AlphaFoldDB" id="A0A6J7AQ27"/>
<dbReference type="PANTHER" id="PTHR42879">
    <property type="entry name" value="3-OXOACYL-(ACYL-CARRIER-PROTEIN) REDUCTASE"/>
    <property type="match status" value="1"/>
</dbReference>
<evidence type="ECO:0000313" key="6">
    <source>
        <dbReference type="EMBL" id="CAB4909374.1"/>
    </source>
</evidence>